<protein>
    <submittedName>
        <fullName evidence="1">Heme oxygenase</fullName>
    </submittedName>
</protein>
<gene>
    <name evidence="1" type="ORF">EHF44_23435</name>
</gene>
<dbReference type="CDD" id="cd19166">
    <property type="entry name" value="HemeO-bac"/>
    <property type="match status" value="1"/>
</dbReference>
<dbReference type="GO" id="GO:0004392">
    <property type="term" value="F:heme oxygenase (decyclizing) activity"/>
    <property type="evidence" value="ECO:0007669"/>
    <property type="project" value="InterPro"/>
</dbReference>
<dbReference type="Pfam" id="PF01126">
    <property type="entry name" value="Heme_oxygenase"/>
    <property type="match status" value="1"/>
</dbReference>
<dbReference type="InterPro" id="IPR016053">
    <property type="entry name" value="Haem_Oase-like"/>
</dbReference>
<dbReference type="InterPro" id="IPR016084">
    <property type="entry name" value="Haem_Oase-like_multi-hlx"/>
</dbReference>
<dbReference type="Proteomes" id="UP000270411">
    <property type="component" value="Chromosome 2"/>
</dbReference>
<dbReference type="KEGG" id="cpau:EHF44_23435"/>
<sequence length="205" mass="22016">MHRVTELSPPSTDVLASLRAATAERHATLDRSMPLSHAAPSLADYRDHLLILRAWLAPLERWLASFGDGPQDPALLAPITRMPELNADLSHPATPAGGMPVRDFDVTPLRREPAFRWGVCYVIEGSQLGGAVLYRQLAGRLAPHPLHYLGAGQSPGPRWQQFLHALRASVREPADIALACAGAQAAFDALLDRVPAIAPAAPGTL</sequence>
<dbReference type="Gene3D" id="1.20.910.10">
    <property type="entry name" value="Heme oxygenase-like"/>
    <property type="match status" value="1"/>
</dbReference>
<name>A0A3G8H9I4_9BURK</name>
<dbReference type="AlphaFoldDB" id="A0A3G8H9I4"/>
<evidence type="ECO:0000313" key="2">
    <source>
        <dbReference type="Proteomes" id="UP000270411"/>
    </source>
</evidence>
<proteinExistence type="predicted"/>
<evidence type="ECO:0000313" key="1">
    <source>
        <dbReference type="EMBL" id="AZG17018.1"/>
    </source>
</evidence>
<accession>A0A3G8H9I4</accession>
<dbReference type="SUPFAM" id="SSF48613">
    <property type="entry name" value="Heme oxygenase-like"/>
    <property type="match status" value="1"/>
</dbReference>
<dbReference type="OrthoDB" id="114943at2"/>
<organism evidence="1 2">
    <name type="scientific">Cupriavidus pauculus</name>
    <dbReference type="NCBI Taxonomy" id="82633"/>
    <lineage>
        <taxon>Bacteria</taxon>
        <taxon>Pseudomonadati</taxon>
        <taxon>Pseudomonadota</taxon>
        <taxon>Betaproteobacteria</taxon>
        <taxon>Burkholderiales</taxon>
        <taxon>Burkholderiaceae</taxon>
        <taxon>Cupriavidus</taxon>
    </lineage>
</organism>
<dbReference type="EMBL" id="CP033970">
    <property type="protein sequence ID" value="AZG17018.1"/>
    <property type="molecule type" value="Genomic_DNA"/>
</dbReference>
<dbReference type="GO" id="GO:0006788">
    <property type="term" value="P:heme oxidation"/>
    <property type="evidence" value="ECO:0007669"/>
    <property type="project" value="InterPro"/>
</dbReference>
<reference evidence="2" key="1">
    <citation type="submission" date="2018-11" db="EMBL/GenBank/DDBJ databases">
        <title>FDA dAtabase for Regulatory Grade micrObial Sequences (FDA-ARGOS): Supporting development and validation of Infectious Disease Dx tests.</title>
        <authorList>
            <person name="Goldberg B."/>
            <person name="Campos J."/>
            <person name="Tallon L."/>
            <person name="Sadzewicz L."/>
            <person name="Zhao X."/>
            <person name="Vavikolanu K."/>
            <person name="Mehta A."/>
            <person name="Aluvathingal J."/>
            <person name="Nadendla S."/>
            <person name="Geyer C."/>
            <person name="Nandy P."/>
            <person name="Yan Y."/>
            <person name="Sichtig H."/>
        </authorList>
    </citation>
    <scope>NUCLEOTIDE SEQUENCE [LARGE SCALE GENOMIC DNA]</scope>
    <source>
        <strain evidence="2">FDAARGOS_614</strain>
    </source>
</reference>